<gene>
    <name evidence="1" type="ORF">A6R68_11747</name>
</gene>
<keyword evidence="2" id="KW-1185">Reference proteome</keyword>
<dbReference type="Proteomes" id="UP000092124">
    <property type="component" value="Unassembled WGS sequence"/>
</dbReference>
<evidence type="ECO:0000313" key="1">
    <source>
        <dbReference type="EMBL" id="OBS57127.1"/>
    </source>
</evidence>
<accession>A0A1A6FVI2</accession>
<comment type="caution">
    <text evidence="1">The sequence shown here is derived from an EMBL/GenBank/DDBJ whole genome shotgun (WGS) entry which is preliminary data.</text>
</comment>
<protein>
    <submittedName>
        <fullName evidence="1">Uncharacterized protein</fullName>
    </submittedName>
</protein>
<name>A0A1A6FVI2_NEOLE</name>
<dbReference type="EMBL" id="LZPO01117484">
    <property type="protein sequence ID" value="OBS57127.1"/>
    <property type="molecule type" value="Genomic_DNA"/>
</dbReference>
<organism evidence="1 2">
    <name type="scientific">Neotoma lepida</name>
    <name type="common">Desert woodrat</name>
    <dbReference type="NCBI Taxonomy" id="56216"/>
    <lineage>
        <taxon>Eukaryota</taxon>
        <taxon>Metazoa</taxon>
        <taxon>Chordata</taxon>
        <taxon>Craniata</taxon>
        <taxon>Vertebrata</taxon>
        <taxon>Euteleostomi</taxon>
        <taxon>Mammalia</taxon>
        <taxon>Eutheria</taxon>
        <taxon>Euarchontoglires</taxon>
        <taxon>Glires</taxon>
        <taxon>Rodentia</taxon>
        <taxon>Myomorpha</taxon>
        <taxon>Muroidea</taxon>
        <taxon>Cricetidae</taxon>
        <taxon>Neotominae</taxon>
        <taxon>Neotoma</taxon>
    </lineage>
</organism>
<proteinExistence type="predicted"/>
<feature type="non-terminal residue" evidence="1">
    <location>
        <position position="51"/>
    </location>
</feature>
<dbReference type="AlphaFoldDB" id="A0A1A6FVI2"/>
<evidence type="ECO:0000313" key="2">
    <source>
        <dbReference type="Proteomes" id="UP000092124"/>
    </source>
</evidence>
<reference evidence="1 2" key="1">
    <citation type="submission" date="2016-06" db="EMBL/GenBank/DDBJ databases">
        <title>The Draft Genome Sequence and Annotation of the Desert Woodrat Neotoma lepida.</title>
        <authorList>
            <person name="Campbell M."/>
            <person name="Oakeson K.F."/>
            <person name="Yandell M."/>
            <person name="Halpert J.R."/>
            <person name="Dearing D."/>
        </authorList>
    </citation>
    <scope>NUCLEOTIDE SEQUENCE [LARGE SCALE GENOMIC DNA]</scope>
    <source>
        <strain evidence="1">417</strain>
        <tissue evidence="1">Liver</tissue>
    </source>
</reference>
<sequence length="51" mass="5668">MLWLMKTDVCTTSSAPPRPLAQYLFYRNLSDDGSETGIASALQDSKFSILK</sequence>